<protein>
    <recommendedName>
        <fullName evidence="1">Reverse transcriptase zinc-binding domain-containing protein</fullName>
    </recommendedName>
</protein>
<proteinExistence type="predicted"/>
<dbReference type="Pfam" id="PF13966">
    <property type="entry name" value="zf-RVT"/>
    <property type="match status" value="1"/>
</dbReference>
<gene>
    <name evidence="2" type="ORF">R3W88_033930</name>
</gene>
<comment type="caution">
    <text evidence="2">The sequence shown here is derived from an EMBL/GenBank/DDBJ whole genome shotgun (WGS) entry which is preliminary data.</text>
</comment>
<evidence type="ECO:0000313" key="3">
    <source>
        <dbReference type="Proteomes" id="UP001311915"/>
    </source>
</evidence>
<evidence type="ECO:0000313" key="2">
    <source>
        <dbReference type="EMBL" id="KAK4706513.1"/>
    </source>
</evidence>
<evidence type="ECO:0000259" key="1">
    <source>
        <dbReference type="Pfam" id="PF13966"/>
    </source>
</evidence>
<dbReference type="EMBL" id="JAWPEI010000074">
    <property type="protein sequence ID" value="KAK4706513.1"/>
    <property type="molecule type" value="Genomic_DNA"/>
</dbReference>
<reference evidence="2 3" key="1">
    <citation type="submission" date="2023-10" db="EMBL/GenBank/DDBJ databases">
        <title>Genome-Wide Identification Analysis in wild type Solanum Pinnatisectum Reveals Some Genes Defensing Phytophthora Infestans.</title>
        <authorList>
            <person name="Sun C."/>
        </authorList>
    </citation>
    <scope>NUCLEOTIDE SEQUENCE [LARGE SCALE GENOMIC DNA]</scope>
    <source>
        <strain evidence="2">LQN</strain>
        <tissue evidence="2">Leaf</tissue>
    </source>
</reference>
<feature type="domain" description="Reverse transcriptase zinc-binding" evidence="1">
    <location>
        <begin position="61"/>
        <end position="110"/>
    </location>
</feature>
<organism evidence="2 3">
    <name type="scientific">Solanum pinnatisectum</name>
    <name type="common">tansyleaf nightshade</name>
    <dbReference type="NCBI Taxonomy" id="50273"/>
    <lineage>
        <taxon>Eukaryota</taxon>
        <taxon>Viridiplantae</taxon>
        <taxon>Streptophyta</taxon>
        <taxon>Embryophyta</taxon>
        <taxon>Tracheophyta</taxon>
        <taxon>Spermatophyta</taxon>
        <taxon>Magnoliopsida</taxon>
        <taxon>eudicotyledons</taxon>
        <taxon>Gunneridae</taxon>
        <taxon>Pentapetalae</taxon>
        <taxon>asterids</taxon>
        <taxon>lamiids</taxon>
        <taxon>Solanales</taxon>
        <taxon>Solanaceae</taxon>
        <taxon>Solanoideae</taxon>
        <taxon>Solaneae</taxon>
        <taxon>Solanum</taxon>
    </lineage>
</organism>
<dbReference type="Proteomes" id="UP001311915">
    <property type="component" value="Unassembled WGS sequence"/>
</dbReference>
<dbReference type="InterPro" id="IPR026960">
    <property type="entry name" value="RVT-Znf"/>
</dbReference>
<sequence length="123" mass="14863">MNLNHDQSQVKSVYELCNEDGWDQTELQDNLDEATCNHVIRILRRLTPTQERDKPWWIYRKEPIEKIMNIWVKGLPFKVSFLLWRLWFKRIPIGEVLIRRGITDSGLCFVVTTMCRRRLNIYL</sequence>
<dbReference type="AlphaFoldDB" id="A0AAV9K0N7"/>
<accession>A0AAV9K0N7</accession>
<keyword evidence="3" id="KW-1185">Reference proteome</keyword>
<name>A0AAV9K0N7_9SOLN</name>